<evidence type="ECO:0000313" key="1">
    <source>
        <dbReference type="EMBL" id="CAL4107254.1"/>
    </source>
</evidence>
<feature type="non-terminal residue" evidence="1">
    <location>
        <position position="1"/>
    </location>
</feature>
<reference evidence="1 2" key="1">
    <citation type="submission" date="2024-05" db="EMBL/GenBank/DDBJ databases">
        <authorList>
            <person name="Wallberg A."/>
        </authorList>
    </citation>
    <scope>NUCLEOTIDE SEQUENCE [LARGE SCALE GENOMIC DNA]</scope>
</reference>
<proteinExistence type="predicted"/>
<dbReference type="EMBL" id="CAXKWB010013301">
    <property type="protein sequence ID" value="CAL4107254.1"/>
    <property type="molecule type" value="Genomic_DNA"/>
</dbReference>
<protein>
    <submittedName>
        <fullName evidence="1">Uncharacterized protein</fullName>
    </submittedName>
</protein>
<dbReference type="AlphaFoldDB" id="A0AAV2QY33"/>
<gene>
    <name evidence="1" type="ORF">MNOR_LOCUS18519</name>
</gene>
<comment type="caution">
    <text evidence="1">The sequence shown here is derived from an EMBL/GenBank/DDBJ whole genome shotgun (WGS) entry which is preliminary data.</text>
</comment>
<name>A0AAV2QY33_MEGNR</name>
<evidence type="ECO:0000313" key="2">
    <source>
        <dbReference type="Proteomes" id="UP001497623"/>
    </source>
</evidence>
<sequence length="162" mass="18709">QPNTTEWSFQSNFMKMPNLIQNSNDNSKFSTSLKDLGYDNYQAVLNIAEITQEDIQTKFKLHVANEMGEADYKVILFMANMSIDRFSGPYENIWSKQQCEFHVWYIGESLTRCKNLCLEWYTCTALNYKEGLDSECILWTCPLPAPSPKSTQSPYKGYALIP</sequence>
<organism evidence="1 2">
    <name type="scientific">Meganyctiphanes norvegica</name>
    <name type="common">Northern krill</name>
    <name type="synonym">Thysanopoda norvegica</name>
    <dbReference type="NCBI Taxonomy" id="48144"/>
    <lineage>
        <taxon>Eukaryota</taxon>
        <taxon>Metazoa</taxon>
        <taxon>Ecdysozoa</taxon>
        <taxon>Arthropoda</taxon>
        <taxon>Crustacea</taxon>
        <taxon>Multicrustacea</taxon>
        <taxon>Malacostraca</taxon>
        <taxon>Eumalacostraca</taxon>
        <taxon>Eucarida</taxon>
        <taxon>Euphausiacea</taxon>
        <taxon>Euphausiidae</taxon>
        <taxon>Meganyctiphanes</taxon>
    </lineage>
</organism>
<keyword evidence="2" id="KW-1185">Reference proteome</keyword>
<dbReference type="Proteomes" id="UP001497623">
    <property type="component" value="Unassembled WGS sequence"/>
</dbReference>
<feature type="non-terminal residue" evidence="1">
    <location>
        <position position="162"/>
    </location>
</feature>
<accession>A0AAV2QY33</accession>